<dbReference type="EMBL" id="JASGBH010000011">
    <property type="protein sequence ID" value="MDI9234921.1"/>
    <property type="molecule type" value="Genomic_DNA"/>
</dbReference>
<dbReference type="InterPro" id="IPR023614">
    <property type="entry name" value="Porin_dom_sf"/>
</dbReference>
<sequence>MKKTLLALAVLAATTAQAQSSVTLYGIADVAYNKSVVTSSAGVKTETNDFITNGLSASRVGFKGDREIAPGLKANFVMEFEVDPSTETQTIKTRTGTVGLSGGLGGATFGRRNTLIKDIEYTFDVNMDPTAAGYLGNYARDSRRDDVVTYTTPVFNGFSADVQIGLGSTTKVTNAAGVVDATNNGKTGDSTAFGLNYSNGPLAVKFGTETVKNTVKDIKVAGYTVAKATAVDDFKNDALGASYDLGMAKLFFVNTKSKQGTEATKVTFDTNNVGVRVPVGAFTFNANISEGKAKLTNSATKADMSGVQLSVWYALNKDTTLYGIYGNEKIKHPTLTTSPEQKSMLFGLRYTF</sequence>
<evidence type="ECO:0000256" key="7">
    <source>
        <dbReference type="ARBA" id="ARBA00023065"/>
    </source>
</evidence>
<dbReference type="Gene3D" id="2.40.160.10">
    <property type="entry name" value="Porin"/>
    <property type="match status" value="1"/>
</dbReference>
<proteinExistence type="predicted"/>
<keyword evidence="7" id="KW-0406">Ion transport</keyword>
<dbReference type="Proteomes" id="UP001431902">
    <property type="component" value="Unassembled WGS sequence"/>
</dbReference>
<feature type="chain" id="PRO_5047256386" evidence="11">
    <location>
        <begin position="19"/>
        <end position="352"/>
    </location>
</feature>
<keyword evidence="4" id="KW-1134">Transmembrane beta strand</keyword>
<evidence type="ECO:0000256" key="4">
    <source>
        <dbReference type="ARBA" id="ARBA00022452"/>
    </source>
</evidence>
<dbReference type="InterPro" id="IPR002299">
    <property type="entry name" value="Porin_Neis"/>
</dbReference>
<keyword evidence="9" id="KW-0472">Membrane</keyword>
<dbReference type="RefSeq" id="WP_283225265.1">
    <property type="nucleotide sequence ID" value="NZ_JASGBH010000011.1"/>
</dbReference>
<dbReference type="InterPro" id="IPR033900">
    <property type="entry name" value="Gram_neg_porin_domain"/>
</dbReference>
<keyword evidence="8" id="KW-0626">Porin</keyword>
<evidence type="ECO:0000256" key="10">
    <source>
        <dbReference type="ARBA" id="ARBA00023237"/>
    </source>
</evidence>
<comment type="subcellular location">
    <subcellularLocation>
        <location evidence="1">Cell outer membrane</location>
        <topology evidence="1">Multi-pass membrane protein</topology>
    </subcellularLocation>
</comment>
<accession>A0ABT6X9W9</accession>
<name>A0ABT6X9W9_9BURK</name>
<dbReference type="InterPro" id="IPR001702">
    <property type="entry name" value="Porin_Gram-ve"/>
</dbReference>
<reference evidence="13" key="1">
    <citation type="submission" date="2023-05" db="EMBL/GenBank/DDBJ databases">
        <title>Limnohabitans sp. strain HM2-2 Genome sequencing and assembly.</title>
        <authorList>
            <person name="Jung Y."/>
        </authorList>
    </citation>
    <scope>NUCLEOTIDE SEQUENCE</scope>
    <source>
        <strain evidence="13">HM2-2</strain>
    </source>
</reference>
<evidence type="ECO:0000313" key="13">
    <source>
        <dbReference type="EMBL" id="MDI9234921.1"/>
    </source>
</evidence>
<dbReference type="Pfam" id="PF13609">
    <property type="entry name" value="Porin_4"/>
    <property type="match status" value="1"/>
</dbReference>
<evidence type="ECO:0000256" key="8">
    <source>
        <dbReference type="ARBA" id="ARBA00023114"/>
    </source>
</evidence>
<keyword evidence="14" id="KW-1185">Reference proteome</keyword>
<organism evidence="13 14">
    <name type="scientific">Limnohabitans lacus</name>
    <dbReference type="NCBI Taxonomy" id="3045173"/>
    <lineage>
        <taxon>Bacteria</taxon>
        <taxon>Pseudomonadati</taxon>
        <taxon>Pseudomonadota</taxon>
        <taxon>Betaproteobacteria</taxon>
        <taxon>Burkholderiales</taxon>
        <taxon>Comamonadaceae</taxon>
        <taxon>Limnohabitans</taxon>
    </lineage>
</organism>
<evidence type="ECO:0000259" key="12">
    <source>
        <dbReference type="Pfam" id="PF13609"/>
    </source>
</evidence>
<protein>
    <submittedName>
        <fullName evidence="13">Porin</fullName>
    </submittedName>
</protein>
<keyword evidence="3" id="KW-0813">Transport</keyword>
<keyword evidence="5" id="KW-0812">Transmembrane</keyword>
<comment type="caution">
    <text evidence="13">The sequence shown here is derived from an EMBL/GenBank/DDBJ whole genome shotgun (WGS) entry which is preliminary data.</text>
</comment>
<dbReference type="PRINTS" id="PR00184">
    <property type="entry name" value="NEISSPPORIN"/>
</dbReference>
<evidence type="ECO:0000256" key="2">
    <source>
        <dbReference type="ARBA" id="ARBA00011233"/>
    </source>
</evidence>
<gene>
    <name evidence="13" type="ORF">QLQ16_13870</name>
</gene>
<dbReference type="PANTHER" id="PTHR34501">
    <property type="entry name" value="PROTEIN YDDL-RELATED"/>
    <property type="match status" value="1"/>
</dbReference>
<evidence type="ECO:0000256" key="11">
    <source>
        <dbReference type="SAM" id="SignalP"/>
    </source>
</evidence>
<evidence type="ECO:0000256" key="1">
    <source>
        <dbReference type="ARBA" id="ARBA00004571"/>
    </source>
</evidence>
<evidence type="ECO:0000256" key="5">
    <source>
        <dbReference type="ARBA" id="ARBA00022692"/>
    </source>
</evidence>
<keyword evidence="10" id="KW-0998">Cell outer membrane</keyword>
<comment type="subunit">
    <text evidence="2">Homotrimer.</text>
</comment>
<evidence type="ECO:0000313" key="14">
    <source>
        <dbReference type="Proteomes" id="UP001431902"/>
    </source>
</evidence>
<evidence type="ECO:0000256" key="3">
    <source>
        <dbReference type="ARBA" id="ARBA00022448"/>
    </source>
</evidence>
<dbReference type="InterPro" id="IPR050298">
    <property type="entry name" value="Gram-neg_bact_OMP"/>
</dbReference>
<keyword evidence="6 11" id="KW-0732">Signal</keyword>
<evidence type="ECO:0000256" key="6">
    <source>
        <dbReference type="ARBA" id="ARBA00022729"/>
    </source>
</evidence>
<dbReference type="CDD" id="cd00342">
    <property type="entry name" value="gram_neg_porins"/>
    <property type="match status" value="1"/>
</dbReference>
<dbReference type="PRINTS" id="PR00182">
    <property type="entry name" value="ECOLNEIPORIN"/>
</dbReference>
<feature type="domain" description="Porin" evidence="12">
    <location>
        <begin position="7"/>
        <end position="329"/>
    </location>
</feature>
<dbReference type="SUPFAM" id="SSF56935">
    <property type="entry name" value="Porins"/>
    <property type="match status" value="1"/>
</dbReference>
<dbReference type="PANTHER" id="PTHR34501:SF9">
    <property type="entry name" value="MAJOR OUTER MEMBRANE PROTEIN P.IA"/>
    <property type="match status" value="1"/>
</dbReference>
<evidence type="ECO:0000256" key="9">
    <source>
        <dbReference type="ARBA" id="ARBA00023136"/>
    </source>
</evidence>
<feature type="signal peptide" evidence="11">
    <location>
        <begin position="1"/>
        <end position="18"/>
    </location>
</feature>